<dbReference type="GO" id="GO:0001534">
    <property type="term" value="C:radial spoke"/>
    <property type="evidence" value="ECO:0007669"/>
    <property type="project" value="InterPro"/>
</dbReference>
<evidence type="ECO:0000256" key="1">
    <source>
        <dbReference type="ARBA" id="ARBA00004430"/>
    </source>
</evidence>
<dbReference type="PANTHER" id="PTHR13159">
    <property type="entry name" value="RADIAL SPOKEHEAD-RELATED"/>
    <property type="match status" value="1"/>
</dbReference>
<evidence type="ECO:0000313" key="9">
    <source>
        <dbReference type="EnsemblMetazoa" id="PHUM547040-PA"/>
    </source>
</evidence>
<reference evidence="8" key="2">
    <citation type="submission" date="2007-04" db="EMBL/GenBank/DDBJ databases">
        <title>The genome of the human body louse.</title>
        <authorList>
            <consortium name="The Human Body Louse Genome Consortium"/>
            <person name="Kirkness E."/>
            <person name="Walenz B."/>
            <person name="Hass B."/>
            <person name="Bruggner R."/>
            <person name="Strausberg R."/>
        </authorList>
    </citation>
    <scope>NUCLEOTIDE SEQUENCE</scope>
    <source>
        <strain evidence="8">USDA</strain>
    </source>
</reference>
<dbReference type="PANTHER" id="PTHR13159:SF0">
    <property type="entry name" value="RADIAL SPOKE HEAD 6 HOMOLOG A"/>
    <property type="match status" value="1"/>
</dbReference>
<dbReference type="HOGENOM" id="CLU_021526_2_1_1"/>
<proteinExistence type="predicted"/>
<feature type="compositionally biased region" description="Acidic residues" evidence="7">
    <location>
        <begin position="605"/>
        <end position="632"/>
    </location>
</feature>
<keyword evidence="4" id="KW-0206">Cytoskeleton</keyword>
<reference evidence="8" key="1">
    <citation type="submission" date="2007-04" db="EMBL/GenBank/DDBJ databases">
        <title>Annotation of Pediculus humanus corporis strain USDA.</title>
        <authorList>
            <person name="Kirkness E."/>
            <person name="Hannick L."/>
            <person name="Hass B."/>
            <person name="Bruggner R."/>
            <person name="Lawson D."/>
            <person name="Bidwell S."/>
            <person name="Joardar V."/>
            <person name="Caler E."/>
            <person name="Walenz B."/>
            <person name="Inman J."/>
            <person name="Schobel S."/>
            <person name="Galinsky K."/>
            <person name="Amedeo P."/>
            <person name="Strausberg R."/>
        </authorList>
    </citation>
    <scope>NUCLEOTIDE SEQUENCE</scope>
    <source>
        <strain evidence="8">USDA</strain>
    </source>
</reference>
<dbReference type="Pfam" id="PF04712">
    <property type="entry name" value="Radial_spoke"/>
    <property type="match status" value="1"/>
</dbReference>
<keyword evidence="5" id="KW-0966">Cell projection</keyword>
<dbReference type="EnsemblMetazoa" id="PHUM547040-RA">
    <property type="protein sequence ID" value="PHUM547040-PA"/>
    <property type="gene ID" value="PHUM547040"/>
</dbReference>
<evidence type="ECO:0000256" key="6">
    <source>
        <dbReference type="SAM" id="Coils"/>
    </source>
</evidence>
<feature type="region of interest" description="Disordered" evidence="7">
    <location>
        <begin position="1"/>
        <end position="25"/>
    </location>
</feature>
<sequence length="632" mass="73047">MDKSPNICGDELSGGDETKTDSMTGTDFETPFVKKFPCLPGEENLPCVENDYSRAKAFLMRQCMNNGDNLWDHLNEVLKKILIERPKNIGCTFEEFSYRVREERFKSKTDHLLDVYVPPNYYEYCQKLMQLFQSVAINVASEMATEEGEEEEKASQNLKEMFYYFEQGGISLSREEIFCIGIHLKKLMASQPIEKYRFWGKILGTKKNYYIAETEVSEEEILRMNAEHEVQEEKEKLEKLERETAKLEELKLKEEAEMEEAREMEKQYAAKRTDAKYAELIKAAQEKGLKEMPERVELEPWAPLPPLPRSTPPKIIEIPVEPPGTGVNKKVFYVCNGINEEWVKLPDATPQQIVVSRKIKRAFTGDLESEVNTFPSFPGKEKNLLRAQIARISAATQISPLGYYTFNEEDEEEAEVEIEEGKTNYAKNPDYEPVAIRDLIDPSMSFWVHHTDYILPQGRTTWWNPSGKGEGEEGEEEEAEDEEEEIVEKETGPELLTPLSEDSVLDSINPWSARKTSGLFPEHSIAVVRSNLWPGAYAFATEKKYGNVYIGDGQKFTARNHTPEPYREIQEEYPLGPEIMEMADPTPQEEEEWRRAHEPKRVSDEEGGFEEEEEEEEEDDNEEEEEEEEEEE</sequence>
<feature type="compositionally biased region" description="Acidic residues" evidence="7">
    <location>
        <begin position="472"/>
        <end position="487"/>
    </location>
</feature>
<feature type="compositionally biased region" description="Basic and acidic residues" evidence="7">
    <location>
        <begin position="592"/>
        <end position="604"/>
    </location>
</feature>
<keyword evidence="3" id="KW-0969">Cilium</keyword>
<protein>
    <submittedName>
        <fullName evidence="8 9">Radial spokehead-L, putative</fullName>
    </submittedName>
</protein>
<accession>E0W087</accession>
<dbReference type="InParanoid" id="E0W087"/>
<dbReference type="EMBL" id="AAZO01006649">
    <property type="status" value="NOT_ANNOTATED_CDS"/>
    <property type="molecule type" value="Genomic_DNA"/>
</dbReference>
<keyword evidence="10" id="KW-1185">Reference proteome</keyword>
<dbReference type="OrthoDB" id="272202at2759"/>
<dbReference type="Proteomes" id="UP000009046">
    <property type="component" value="Unassembled WGS sequence"/>
</dbReference>
<dbReference type="AlphaFoldDB" id="E0W087"/>
<name>E0W087_PEDHC</name>
<gene>
    <name evidence="9" type="primary">8240391</name>
    <name evidence="8" type="ORF">Phum_PHUM547040</name>
</gene>
<dbReference type="VEuPathDB" id="VectorBase:PHUM547040"/>
<keyword evidence="6" id="KW-0175">Coiled coil</keyword>
<dbReference type="STRING" id="121224.E0W087"/>
<dbReference type="CTD" id="8240391"/>
<dbReference type="KEGG" id="phu:Phum_PHUM547040"/>
<feature type="region of interest" description="Disordered" evidence="7">
    <location>
        <begin position="461"/>
        <end position="492"/>
    </location>
</feature>
<feature type="coiled-coil region" evidence="6">
    <location>
        <begin position="216"/>
        <end position="271"/>
    </location>
</feature>
<evidence type="ECO:0000256" key="7">
    <source>
        <dbReference type="SAM" id="MobiDB-lite"/>
    </source>
</evidence>
<dbReference type="EMBL" id="DS235857">
    <property type="protein sequence ID" value="EEB19043.1"/>
    <property type="molecule type" value="Genomic_DNA"/>
</dbReference>
<comment type="subcellular location">
    <subcellularLocation>
        <location evidence="1">Cytoplasm</location>
        <location evidence="1">Cytoskeleton</location>
        <location evidence="1">Cilium axoneme</location>
    </subcellularLocation>
</comment>
<evidence type="ECO:0000313" key="10">
    <source>
        <dbReference type="Proteomes" id="UP000009046"/>
    </source>
</evidence>
<evidence type="ECO:0000256" key="5">
    <source>
        <dbReference type="ARBA" id="ARBA00023273"/>
    </source>
</evidence>
<dbReference type="RefSeq" id="XP_002431781.1">
    <property type="nucleotide sequence ID" value="XM_002431736.1"/>
</dbReference>
<organism>
    <name type="scientific">Pediculus humanus subsp. corporis</name>
    <name type="common">Body louse</name>
    <dbReference type="NCBI Taxonomy" id="121224"/>
    <lineage>
        <taxon>Eukaryota</taxon>
        <taxon>Metazoa</taxon>
        <taxon>Ecdysozoa</taxon>
        <taxon>Arthropoda</taxon>
        <taxon>Hexapoda</taxon>
        <taxon>Insecta</taxon>
        <taxon>Pterygota</taxon>
        <taxon>Neoptera</taxon>
        <taxon>Paraneoptera</taxon>
        <taxon>Psocodea</taxon>
        <taxon>Troctomorpha</taxon>
        <taxon>Phthiraptera</taxon>
        <taxon>Anoplura</taxon>
        <taxon>Pediculidae</taxon>
        <taxon>Pediculus</taxon>
    </lineage>
</organism>
<dbReference type="eggNOG" id="ENOG502QSU4">
    <property type="taxonomic scope" value="Eukaryota"/>
</dbReference>
<evidence type="ECO:0000313" key="8">
    <source>
        <dbReference type="EMBL" id="EEB19043.1"/>
    </source>
</evidence>
<dbReference type="GO" id="GO:0060294">
    <property type="term" value="P:cilium movement involved in cell motility"/>
    <property type="evidence" value="ECO:0007669"/>
    <property type="project" value="InterPro"/>
</dbReference>
<keyword evidence="2" id="KW-0963">Cytoplasm</keyword>
<dbReference type="GO" id="GO:0035082">
    <property type="term" value="P:axoneme assembly"/>
    <property type="evidence" value="ECO:0007669"/>
    <property type="project" value="TreeGrafter"/>
</dbReference>
<dbReference type="CDD" id="cd22963">
    <property type="entry name" value="DD_CrRSP4-like"/>
    <property type="match status" value="1"/>
</dbReference>
<reference evidence="9" key="3">
    <citation type="submission" date="2021-02" db="UniProtKB">
        <authorList>
            <consortium name="EnsemblMetazoa"/>
        </authorList>
    </citation>
    <scope>IDENTIFICATION</scope>
    <source>
        <strain evidence="9">USDA</strain>
    </source>
</reference>
<dbReference type="GeneID" id="8240391"/>
<dbReference type="FunCoup" id="E0W087">
    <property type="interactions" value="41"/>
</dbReference>
<evidence type="ECO:0000256" key="3">
    <source>
        <dbReference type="ARBA" id="ARBA00023069"/>
    </source>
</evidence>
<evidence type="ECO:0000256" key="2">
    <source>
        <dbReference type="ARBA" id="ARBA00022490"/>
    </source>
</evidence>
<dbReference type="OMA" id="CVYFGNG"/>
<evidence type="ECO:0000256" key="4">
    <source>
        <dbReference type="ARBA" id="ARBA00023212"/>
    </source>
</evidence>
<feature type="region of interest" description="Disordered" evidence="7">
    <location>
        <begin position="573"/>
        <end position="632"/>
    </location>
</feature>
<dbReference type="InterPro" id="IPR006802">
    <property type="entry name" value="Radial_spoke"/>
</dbReference>